<feature type="compositionally biased region" description="Low complexity" evidence="1">
    <location>
        <begin position="712"/>
        <end position="731"/>
    </location>
</feature>
<feature type="compositionally biased region" description="Polar residues" evidence="1">
    <location>
        <begin position="524"/>
        <end position="534"/>
    </location>
</feature>
<feature type="compositionally biased region" description="Low complexity" evidence="1">
    <location>
        <begin position="221"/>
        <end position="238"/>
    </location>
</feature>
<keyword evidence="2" id="KW-0472">Membrane</keyword>
<protein>
    <submittedName>
        <fullName evidence="3">Uncharacterized protein</fullName>
    </submittedName>
</protein>
<feature type="compositionally biased region" description="Gly residues" evidence="1">
    <location>
        <begin position="694"/>
        <end position="711"/>
    </location>
</feature>
<name>G2R6Z8_THETT</name>
<keyword evidence="2" id="KW-1133">Transmembrane helix</keyword>
<feature type="compositionally biased region" description="Low complexity" evidence="1">
    <location>
        <begin position="683"/>
        <end position="693"/>
    </location>
</feature>
<feature type="compositionally biased region" description="Low complexity" evidence="1">
    <location>
        <begin position="632"/>
        <end position="656"/>
    </location>
</feature>
<evidence type="ECO:0000256" key="2">
    <source>
        <dbReference type="SAM" id="Phobius"/>
    </source>
</evidence>
<dbReference type="RefSeq" id="XP_003654062.1">
    <property type="nucleotide sequence ID" value="XM_003654014.1"/>
</dbReference>
<feature type="region of interest" description="Disordered" evidence="1">
    <location>
        <begin position="591"/>
        <end position="731"/>
    </location>
</feature>
<feature type="region of interest" description="Disordered" evidence="1">
    <location>
        <begin position="217"/>
        <end position="240"/>
    </location>
</feature>
<dbReference type="GeneID" id="11516458"/>
<proteinExistence type="predicted"/>
<keyword evidence="4" id="KW-1185">Reference proteome</keyword>
<evidence type="ECO:0000313" key="4">
    <source>
        <dbReference type="Proteomes" id="UP000008181"/>
    </source>
</evidence>
<feature type="compositionally biased region" description="Low complexity" evidence="1">
    <location>
        <begin position="125"/>
        <end position="137"/>
    </location>
</feature>
<feature type="compositionally biased region" description="Low complexity" evidence="1">
    <location>
        <begin position="163"/>
        <end position="174"/>
    </location>
</feature>
<feature type="region of interest" description="Disordered" evidence="1">
    <location>
        <begin position="78"/>
        <end position="182"/>
    </location>
</feature>
<dbReference type="HOGENOM" id="CLU_022556_0_0_1"/>
<reference evidence="3 4" key="1">
    <citation type="journal article" date="2011" name="Nat. Biotechnol.">
        <title>Comparative genomic analysis of the thermophilic biomass-degrading fungi Myceliophthora thermophila and Thielavia terrestris.</title>
        <authorList>
            <person name="Berka R.M."/>
            <person name="Grigoriev I.V."/>
            <person name="Otillar R."/>
            <person name="Salamov A."/>
            <person name="Grimwood J."/>
            <person name="Reid I."/>
            <person name="Ishmael N."/>
            <person name="John T."/>
            <person name="Darmond C."/>
            <person name="Moisan M.-C."/>
            <person name="Henrissat B."/>
            <person name="Coutinho P.M."/>
            <person name="Lombard V."/>
            <person name="Natvig D.O."/>
            <person name="Lindquist E."/>
            <person name="Schmutz J."/>
            <person name="Lucas S."/>
            <person name="Harris P."/>
            <person name="Powlowski J."/>
            <person name="Bellemare A."/>
            <person name="Taylor D."/>
            <person name="Butler G."/>
            <person name="de Vries R.P."/>
            <person name="Allijn I.E."/>
            <person name="van den Brink J."/>
            <person name="Ushinsky S."/>
            <person name="Storms R."/>
            <person name="Powell A.J."/>
            <person name="Paulsen I.T."/>
            <person name="Elbourne L.D.H."/>
            <person name="Baker S.E."/>
            <person name="Magnuson J."/>
            <person name="LaBoissiere S."/>
            <person name="Clutterbuck A.J."/>
            <person name="Martinez D."/>
            <person name="Wogulis M."/>
            <person name="de Leon A.L."/>
            <person name="Rey M.W."/>
            <person name="Tsang A."/>
        </authorList>
    </citation>
    <scope>NUCLEOTIDE SEQUENCE [LARGE SCALE GENOMIC DNA]</scope>
    <source>
        <strain evidence="4">ATCC 38088 / NRRL 8126</strain>
    </source>
</reference>
<feature type="compositionally biased region" description="Low complexity" evidence="1">
    <location>
        <begin position="89"/>
        <end position="107"/>
    </location>
</feature>
<sequence length="731" mass="74809">MVSSSLPSGAFLTTINGRRCTAIPRAAAAASSALTTTSASSVVVEATTTDSATLATSASSTRTTAGLTTGLVAAPAADADGSTEVPGQSSTSTTSSSSSTIIITATTNVPPGSVQIAQAQDSETTETSETSSSAGSPTPVPPAPVTTSGTTSQSFTVLGDVTSSQPSAAQSSQADGSVTAQAADTVATSSGVATAETSPPLLPESPAATPLLTTIESPQRATGSAAADATDTTSPDPALNTVPALSSNAVQSTVAVAGGVIGGAVAISILAFFIWWWRRRLMRKRRSTLLTPLDAVPSNEKGSYVISRRSIGPTPVVEKVRVALGQNFKKIRGHIRNRTAPSVNLDRGPSQFLDPPATRSRANSAVTGTEPAAKDRLRGWWSALGARVGFNQRNKTGRGATSDVTQEKKTGSSDSQPDFLTLLNMDDGELDREAQRRRANLARTNGSVSSTDNFLGLSLDFGRDDDPFSDANALAHNSAKPAPLAVGGSSSSNPFSDANAIRDPAPSLPKAAATYVPGMRRSRTNSTAAGGRQLSTAYYSPANRDSVGSLRSLATATTTTNQRNKFRSDPFDLERPELLGTTTTATTTTITSAAAGVPDLPLPLRTDTTTVTNNNNGADVRRPTGTRTRAESTVSRYSKYSKYSSGVSAVSSLSSGGDDDGWSDPGPDVGPAAARSAGARWPGQQVQGQLGQQGQQGQGQTQGQGQQGQGQGARRLSGGSLGSLRSVGKAM</sequence>
<feature type="region of interest" description="Disordered" evidence="1">
    <location>
        <begin position="340"/>
        <end position="371"/>
    </location>
</feature>
<dbReference type="EMBL" id="CP003011">
    <property type="protein sequence ID" value="AEO67726.1"/>
    <property type="molecule type" value="Genomic_DNA"/>
</dbReference>
<feature type="region of interest" description="Disordered" evidence="1">
    <location>
        <begin position="189"/>
        <end position="208"/>
    </location>
</feature>
<evidence type="ECO:0000313" key="3">
    <source>
        <dbReference type="EMBL" id="AEO67726.1"/>
    </source>
</evidence>
<feature type="compositionally biased region" description="Low complexity" evidence="1">
    <location>
        <begin position="606"/>
        <end position="616"/>
    </location>
</feature>
<feature type="transmembrane region" description="Helical" evidence="2">
    <location>
        <begin position="254"/>
        <end position="277"/>
    </location>
</feature>
<dbReference type="eggNOG" id="ENOG502QQEE">
    <property type="taxonomic scope" value="Eukaryota"/>
</dbReference>
<feature type="region of interest" description="Disordered" evidence="1">
    <location>
        <begin position="392"/>
        <end position="421"/>
    </location>
</feature>
<dbReference type="OrthoDB" id="5240840at2759"/>
<organism evidence="3 4">
    <name type="scientific">Thermothielavioides terrestris (strain ATCC 38088 / NRRL 8126)</name>
    <name type="common">Thielavia terrestris</name>
    <dbReference type="NCBI Taxonomy" id="578455"/>
    <lineage>
        <taxon>Eukaryota</taxon>
        <taxon>Fungi</taxon>
        <taxon>Dikarya</taxon>
        <taxon>Ascomycota</taxon>
        <taxon>Pezizomycotina</taxon>
        <taxon>Sordariomycetes</taxon>
        <taxon>Sordariomycetidae</taxon>
        <taxon>Sordariales</taxon>
        <taxon>Chaetomiaceae</taxon>
        <taxon>Thermothielavioides</taxon>
        <taxon>Thermothielavioides terrestris</taxon>
    </lineage>
</organism>
<gene>
    <name evidence="3" type="ORF">THITE_2116680</name>
</gene>
<dbReference type="KEGG" id="ttt:THITE_2116680"/>
<feature type="region of interest" description="Disordered" evidence="1">
    <location>
        <begin position="482"/>
        <end position="534"/>
    </location>
</feature>
<accession>G2R6Z8</accession>
<evidence type="ECO:0000256" key="1">
    <source>
        <dbReference type="SAM" id="MobiDB-lite"/>
    </source>
</evidence>
<dbReference type="AlphaFoldDB" id="G2R6Z8"/>
<dbReference type="Proteomes" id="UP000008181">
    <property type="component" value="Chromosome 3"/>
</dbReference>
<keyword evidence="2" id="KW-0812">Transmembrane</keyword>
<dbReference type="STRING" id="578455.G2R6Z8"/>